<dbReference type="RefSeq" id="WP_058582596.1">
    <property type="nucleotide sequence ID" value="NZ_LOPU01000029.1"/>
</dbReference>
<dbReference type="PROSITE" id="PS51257">
    <property type="entry name" value="PROKAR_LIPOPROTEIN"/>
    <property type="match status" value="1"/>
</dbReference>
<comment type="caution">
    <text evidence="1">The sequence shown here is derived from an EMBL/GenBank/DDBJ whole genome shotgun (WGS) entry which is preliminary data.</text>
</comment>
<gene>
    <name evidence="1" type="ORF">AUR64_16845</name>
</gene>
<accession>A0A0W1R8W7</accession>
<evidence type="ECO:0000313" key="2">
    <source>
        <dbReference type="Proteomes" id="UP000054387"/>
    </source>
</evidence>
<name>A0A0W1R8W7_9EURY</name>
<evidence type="ECO:0000313" key="1">
    <source>
        <dbReference type="EMBL" id="KTG09444.1"/>
    </source>
</evidence>
<dbReference type="EMBL" id="LOPU01000029">
    <property type="protein sequence ID" value="KTG09444.1"/>
    <property type="molecule type" value="Genomic_DNA"/>
</dbReference>
<dbReference type="AlphaFoldDB" id="A0A0W1R8W7"/>
<reference evidence="1 2" key="1">
    <citation type="submission" date="2015-12" db="EMBL/GenBank/DDBJ databases">
        <title>Haloprofundus marisrubri gen. nov., sp. nov., an extremely halophilic archaeon isolated from the Discovery deep brine-seawater interface in the Red Sea.</title>
        <authorList>
            <person name="Zhang G."/>
            <person name="Stingl U."/>
            <person name="Rashid M."/>
        </authorList>
    </citation>
    <scope>NUCLEOTIDE SEQUENCE [LARGE SCALE GENOMIC DNA]</scope>
    <source>
        <strain evidence="1 2">SB9</strain>
    </source>
</reference>
<organism evidence="1 2">
    <name type="scientific">Haloprofundus marisrubri</name>
    <dbReference type="NCBI Taxonomy" id="1514971"/>
    <lineage>
        <taxon>Archaea</taxon>
        <taxon>Methanobacteriati</taxon>
        <taxon>Methanobacteriota</taxon>
        <taxon>Stenosarchaea group</taxon>
        <taxon>Halobacteria</taxon>
        <taxon>Halobacteriales</taxon>
        <taxon>Haloferacaceae</taxon>
        <taxon>Haloprofundus</taxon>
    </lineage>
</organism>
<keyword evidence="2" id="KW-1185">Reference proteome</keyword>
<dbReference type="Proteomes" id="UP000054387">
    <property type="component" value="Unassembled WGS sequence"/>
</dbReference>
<proteinExistence type="predicted"/>
<sequence length="181" mass="19319">MSYPVPRRALLQTGTTALVALAGCLSGNGDETYTAVPRETDPVRTEGEPLRITRSVSSLGARLHENGSVDAGNDATPVAFDEWATDESSDIAAEEVRRKLLEQTGSSETGLDVWADDAANSVLVTTTTTVEREHADVAFPSSLYRKAVEHCPRTVTVILTADGERATTEFAVSARAILQTV</sequence>
<dbReference type="STRING" id="1514971.AUR64_16845"/>
<protein>
    <submittedName>
        <fullName evidence="1">Uncharacterized protein</fullName>
    </submittedName>
</protein>